<dbReference type="Pfam" id="PF13855">
    <property type="entry name" value="LRR_8"/>
    <property type="match status" value="1"/>
</dbReference>
<evidence type="ECO:0000256" key="1">
    <source>
        <dbReference type="ARBA" id="ARBA00022614"/>
    </source>
</evidence>
<evidence type="ECO:0000256" key="4">
    <source>
        <dbReference type="SAM" id="SignalP"/>
    </source>
</evidence>
<dbReference type="PANTHER" id="PTHR24369:SF210">
    <property type="entry name" value="CHAOPTIN-RELATED"/>
    <property type="match status" value="1"/>
</dbReference>
<dbReference type="PANTHER" id="PTHR24369">
    <property type="entry name" value="ANTIGEN BSP, PUTATIVE-RELATED"/>
    <property type="match status" value="1"/>
</dbReference>
<dbReference type="InterPro" id="IPR000483">
    <property type="entry name" value="Cys-rich_flank_reg_C"/>
</dbReference>
<dbReference type="InterPro" id="IPR001611">
    <property type="entry name" value="Leu-rich_rpt"/>
</dbReference>
<dbReference type="InterPro" id="IPR050541">
    <property type="entry name" value="LRR_TM_domain-containing"/>
</dbReference>
<protein>
    <submittedName>
        <fullName evidence="7">Insulin-like growth factor-binding protein complex acid labile subunit</fullName>
    </submittedName>
</protein>
<evidence type="ECO:0000259" key="5">
    <source>
        <dbReference type="SMART" id="SM00082"/>
    </source>
</evidence>
<organism evidence="6 7">
    <name type="scientific">Bicyclus anynana</name>
    <name type="common">Squinting bush brown butterfly</name>
    <dbReference type="NCBI Taxonomy" id="110368"/>
    <lineage>
        <taxon>Eukaryota</taxon>
        <taxon>Metazoa</taxon>
        <taxon>Ecdysozoa</taxon>
        <taxon>Arthropoda</taxon>
        <taxon>Hexapoda</taxon>
        <taxon>Insecta</taxon>
        <taxon>Pterygota</taxon>
        <taxon>Neoptera</taxon>
        <taxon>Endopterygota</taxon>
        <taxon>Lepidoptera</taxon>
        <taxon>Glossata</taxon>
        <taxon>Ditrysia</taxon>
        <taxon>Papilionoidea</taxon>
        <taxon>Nymphalidae</taxon>
        <taxon>Satyrinae</taxon>
        <taxon>Satyrini</taxon>
        <taxon>Mycalesina</taxon>
        <taxon>Bicyclus</taxon>
    </lineage>
</organism>
<keyword evidence="3" id="KW-0677">Repeat</keyword>
<evidence type="ECO:0000313" key="7">
    <source>
        <dbReference type="RefSeq" id="XP_052744564.1"/>
    </source>
</evidence>
<evidence type="ECO:0000256" key="2">
    <source>
        <dbReference type="ARBA" id="ARBA00022729"/>
    </source>
</evidence>
<accession>A0ABM3LZR3</accession>
<gene>
    <name evidence="7" type="primary">LOC112056625</name>
</gene>
<dbReference type="InterPro" id="IPR003591">
    <property type="entry name" value="Leu-rich_rpt_typical-subtyp"/>
</dbReference>
<dbReference type="SUPFAM" id="SSF52058">
    <property type="entry name" value="L domain-like"/>
    <property type="match status" value="1"/>
</dbReference>
<reference evidence="7" key="1">
    <citation type="submission" date="2025-08" db="UniProtKB">
        <authorList>
            <consortium name="RefSeq"/>
        </authorList>
    </citation>
    <scope>IDENTIFICATION</scope>
</reference>
<dbReference type="SMART" id="SM00082">
    <property type="entry name" value="LRRCT"/>
    <property type="match status" value="1"/>
</dbReference>
<dbReference type="Proteomes" id="UP001652582">
    <property type="component" value="Chromosome 23"/>
</dbReference>
<keyword evidence="6" id="KW-1185">Reference proteome</keyword>
<proteinExistence type="predicted"/>
<feature type="signal peptide" evidence="4">
    <location>
        <begin position="1"/>
        <end position="20"/>
    </location>
</feature>
<keyword evidence="2 4" id="KW-0732">Signal</keyword>
<dbReference type="Gene3D" id="3.80.10.10">
    <property type="entry name" value="Ribonuclease Inhibitor"/>
    <property type="match status" value="2"/>
</dbReference>
<feature type="chain" id="PRO_5045592588" evidence="4">
    <location>
        <begin position="21"/>
        <end position="262"/>
    </location>
</feature>
<evidence type="ECO:0000256" key="3">
    <source>
        <dbReference type="ARBA" id="ARBA00022737"/>
    </source>
</evidence>
<evidence type="ECO:0000313" key="6">
    <source>
        <dbReference type="Proteomes" id="UP001652582"/>
    </source>
</evidence>
<keyword evidence="1" id="KW-0433">Leucine-rich repeat</keyword>
<feature type="domain" description="LRRCT" evidence="5">
    <location>
        <begin position="213"/>
        <end position="262"/>
    </location>
</feature>
<sequence>MAGLALRFSIVLSVCLLVTADFTDDCTECKRASHTGGKQVDFSHRAYHDIPNNLSPATQILDLTANDLKKIKRHAFRDAGLINLKKVILKECKLTTIDENALTDLQKLIVIDLSKNELKTLPADLFKEKPKIKWILLNNNQIEKLEDGLFNNLPSLYIVDLSHNRIAQIGMETFLNVPKLEKLKLNNNKLEQLEKDKLSALTSIHLVLDIHGNHWRCDCNLKPLVNWVIEGRFSATRLLCSEPPLVQGKRWSELESSDFACE</sequence>
<dbReference type="GeneID" id="112056625"/>
<dbReference type="RefSeq" id="XP_052744564.1">
    <property type="nucleotide sequence ID" value="XM_052888604.1"/>
</dbReference>
<dbReference type="SMART" id="SM00369">
    <property type="entry name" value="LRR_TYP"/>
    <property type="match status" value="5"/>
</dbReference>
<dbReference type="PROSITE" id="PS51450">
    <property type="entry name" value="LRR"/>
    <property type="match status" value="1"/>
</dbReference>
<dbReference type="InterPro" id="IPR032675">
    <property type="entry name" value="LRR_dom_sf"/>
</dbReference>
<name>A0ABM3LZR3_BICAN</name>